<dbReference type="GO" id="GO:0016747">
    <property type="term" value="F:acyltransferase activity, transferring groups other than amino-acyl groups"/>
    <property type="evidence" value="ECO:0007669"/>
    <property type="project" value="InterPro"/>
</dbReference>
<dbReference type="InterPro" id="IPR000182">
    <property type="entry name" value="GNAT_dom"/>
</dbReference>
<name>A0A2A2DD93_9ACTN</name>
<feature type="non-terminal residue" evidence="2">
    <location>
        <position position="79"/>
    </location>
</feature>
<dbReference type="SUPFAM" id="SSF55729">
    <property type="entry name" value="Acyl-CoA N-acyltransferases (Nat)"/>
    <property type="match status" value="1"/>
</dbReference>
<evidence type="ECO:0000259" key="1">
    <source>
        <dbReference type="Pfam" id="PF00583"/>
    </source>
</evidence>
<evidence type="ECO:0000313" key="2">
    <source>
        <dbReference type="EMBL" id="PAU50423.1"/>
    </source>
</evidence>
<sequence length="79" mass="8019">MVRRMSADGSVDRLAARIRAGLTVLAAAVQDGTVLCAGQHQPVGDVTELVGIGTLPTARRRGLGLAVTAALVAEARGRG</sequence>
<dbReference type="Pfam" id="PF00583">
    <property type="entry name" value="Acetyltransf_1"/>
    <property type="match status" value="1"/>
</dbReference>
<keyword evidence="2" id="KW-0808">Transferase</keyword>
<dbReference type="Proteomes" id="UP000218944">
    <property type="component" value="Unassembled WGS sequence"/>
</dbReference>
<proteinExistence type="predicted"/>
<dbReference type="EMBL" id="NSJV01000052">
    <property type="protein sequence ID" value="PAU50423.1"/>
    <property type="molecule type" value="Genomic_DNA"/>
</dbReference>
<accession>A0A2A2DD93</accession>
<reference evidence="2 3" key="1">
    <citation type="submission" date="2017-08" db="EMBL/GenBank/DDBJ databases">
        <title>Genome sequence of Streptomyces albireticuli NRRL B-1670.</title>
        <authorList>
            <person name="Graham D.E."/>
            <person name="Mahan K.M."/>
            <person name="Klingeman D.M."/>
            <person name="Hettich R.L."/>
            <person name="Parry R.J."/>
            <person name="Spain J.C."/>
        </authorList>
    </citation>
    <scope>NUCLEOTIDE SEQUENCE [LARGE SCALE GENOMIC DNA]</scope>
    <source>
        <strain evidence="2 3">NRRL B-1670</strain>
    </source>
</reference>
<dbReference type="InterPro" id="IPR016181">
    <property type="entry name" value="Acyl_CoA_acyltransferase"/>
</dbReference>
<dbReference type="Gene3D" id="3.40.630.30">
    <property type="match status" value="1"/>
</dbReference>
<evidence type="ECO:0000313" key="3">
    <source>
        <dbReference type="Proteomes" id="UP000218944"/>
    </source>
</evidence>
<dbReference type="AlphaFoldDB" id="A0A2A2DD93"/>
<feature type="domain" description="N-acetyltransferase" evidence="1">
    <location>
        <begin position="26"/>
        <end position="79"/>
    </location>
</feature>
<protein>
    <submittedName>
        <fullName evidence="2">GNAT family N-acetyltransferase</fullName>
    </submittedName>
</protein>
<gene>
    <name evidence="2" type="ORF">CK936_02600</name>
</gene>
<comment type="caution">
    <text evidence="2">The sequence shown here is derived from an EMBL/GenBank/DDBJ whole genome shotgun (WGS) entry which is preliminary data.</text>
</comment>
<organism evidence="2 3">
    <name type="scientific">Streptomyces albireticuli</name>
    <dbReference type="NCBI Taxonomy" id="1940"/>
    <lineage>
        <taxon>Bacteria</taxon>
        <taxon>Bacillati</taxon>
        <taxon>Actinomycetota</taxon>
        <taxon>Actinomycetes</taxon>
        <taxon>Kitasatosporales</taxon>
        <taxon>Streptomycetaceae</taxon>
        <taxon>Streptomyces</taxon>
    </lineage>
</organism>
<keyword evidence="3" id="KW-1185">Reference proteome</keyword>